<dbReference type="EMBL" id="CP002349">
    <property type="protein sequence ID" value="ADR20436.1"/>
    <property type="molecule type" value="Genomic_DNA"/>
</dbReference>
<dbReference type="RefSeq" id="WP_013452587.1">
    <property type="nucleotide sequence ID" value="NC_014759.1"/>
</dbReference>
<keyword evidence="3" id="KW-1185">Reference proteome</keyword>
<evidence type="ECO:0000313" key="2">
    <source>
        <dbReference type="EMBL" id="ADR20436.1"/>
    </source>
</evidence>
<dbReference type="InterPro" id="IPR035897">
    <property type="entry name" value="Toll_tir_struct_dom_sf"/>
</dbReference>
<feature type="transmembrane region" description="Helical" evidence="1">
    <location>
        <begin position="140"/>
        <end position="158"/>
    </location>
</feature>
<evidence type="ECO:0000313" key="3">
    <source>
        <dbReference type="Proteomes" id="UP000008720"/>
    </source>
</evidence>
<evidence type="ECO:0008006" key="4">
    <source>
        <dbReference type="Google" id="ProtNLM"/>
    </source>
</evidence>
<dbReference type="SUPFAM" id="SSF52200">
    <property type="entry name" value="Toll/Interleukin receptor TIR domain"/>
    <property type="match status" value="1"/>
</dbReference>
<evidence type="ECO:0000256" key="1">
    <source>
        <dbReference type="SAM" id="Phobius"/>
    </source>
</evidence>
<dbReference type="HOGENOM" id="CLU_1650125_0_0_10"/>
<name>E4TNH9_MARTH</name>
<dbReference type="Proteomes" id="UP000008720">
    <property type="component" value="Chromosome"/>
</dbReference>
<keyword evidence="1" id="KW-1133">Transmembrane helix</keyword>
<keyword evidence="1" id="KW-0472">Membrane</keyword>
<reference evidence="2 3" key="1">
    <citation type="journal article" date="2011" name="Stand. Genomic Sci.">
        <title>Complete genome sequence of Marivirga tractuosa type strain (H-43).</title>
        <authorList>
            <person name="Pagani I."/>
            <person name="Chertkov O."/>
            <person name="Lapidus A."/>
            <person name="Lucas S."/>
            <person name="Del Rio T.G."/>
            <person name="Tice H."/>
            <person name="Copeland A."/>
            <person name="Cheng J.F."/>
            <person name="Nolan M."/>
            <person name="Saunders E."/>
            <person name="Pitluck S."/>
            <person name="Held B."/>
            <person name="Goodwin L."/>
            <person name="Liolios K."/>
            <person name="Ovchinikova G."/>
            <person name="Ivanova N."/>
            <person name="Mavromatis K."/>
            <person name="Pati A."/>
            <person name="Chen A."/>
            <person name="Palaniappan K."/>
            <person name="Land M."/>
            <person name="Hauser L."/>
            <person name="Jeffries C.D."/>
            <person name="Detter J.C."/>
            <person name="Han C."/>
            <person name="Tapia R."/>
            <person name="Ngatchou-Djao O.D."/>
            <person name="Rohde M."/>
            <person name="Goker M."/>
            <person name="Spring S."/>
            <person name="Sikorski J."/>
            <person name="Woyke T."/>
            <person name="Bristow J."/>
            <person name="Eisen J.A."/>
            <person name="Markowitz V."/>
            <person name="Hugenholtz P."/>
            <person name="Klenk H.P."/>
            <person name="Kyrpides N.C."/>
        </authorList>
    </citation>
    <scope>NUCLEOTIDE SEQUENCE [LARGE SCALE GENOMIC DNA]</scope>
    <source>
        <strain evidence="3">ATCC 23168 / DSM 4126 / NBRC 15989 / NCIMB 1408 / VKM B-1430 / H-43</strain>
    </source>
</reference>
<proteinExistence type="predicted"/>
<protein>
    <recommendedName>
        <fullName evidence="4">TIR domain-containing protein</fullName>
    </recommendedName>
</protein>
<organism evidence="2 3">
    <name type="scientific">Marivirga tractuosa (strain ATCC 23168 / DSM 4126 / NBRC 15989 / NCIMB 1408 / VKM B-1430 / H-43)</name>
    <name type="common">Microscilla tractuosa</name>
    <name type="synonym">Flexibacter tractuosus</name>
    <dbReference type="NCBI Taxonomy" id="643867"/>
    <lineage>
        <taxon>Bacteria</taxon>
        <taxon>Pseudomonadati</taxon>
        <taxon>Bacteroidota</taxon>
        <taxon>Cytophagia</taxon>
        <taxon>Cytophagales</taxon>
        <taxon>Marivirgaceae</taxon>
        <taxon>Marivirga</taxon>
    </lineage>
</organism>
<gene>
    <name evidence="2" type="ordered locus">Ftrac_0430</name>
</gene>
<dbReference type="OrthoDB" id="1445839at2"/>
<dbReference type="eggNOG" id="ENOG5033HB2">
    <property type="taxonomic scope" value="Bacteria"/>
</dbReference>
<sequence length="160" mass="18167">MKRKAFISYAMQDTEQYVLTLIADLLRTENFQIDSSFDDYSNIVSQSAFKKINESSLFIGLITEYGNRNTNVLSEWNLAVEKKIPSLLLVEDTVTINQQLSNHPNVLIFNRHYPQSGLNKVRNQIKNANNLYDRKNNENALGWILGGVAAIAIISLLSDE</sequence>
<keyword evidence="1" id="KW-0812">Transmembrane</keyword>
<dbReference type="Gene3D" id="3.40.50.10140">
    <property type="entry name" value="Toll/interleukin-1 receptor homology (TIR) domain"/>
    <property type="match status" value="1"/>
</dbReference>
<dbReference type="AlphaFoldDB" id="E4TNH9"/>
<accession>E4TNH9</accession>
<dbReference type="STRING" id="643867.Ftrac_0430"/>
<dbReference type="KEGG" id="mtt:Ftrac_0430"/>